<reference evidence="15 16" key="1">
    <citation type="submission" date="2019-07" db="EMBL/GenBank/DDBJ databases">
        <title>Complete genome sequence of Comamonas sp. NLF 7-7 isolated from livestock.</title>
        <authorList>
            <person name="Kim D.H."/>
            <person name="Kim J.G."/>
        </authorList>
    </citation>
    <scope>NUCLEOTIDE SEQUENCE [LARGE SCALE GENOMIC DNA]</scope>
    <source>
        <strain evidence="15 16">NLF 7-7</strain>
    </source>
</reference>
<evidence type="ECO:0000256" key="12">
    <source>
        <dbReference type="RuleBase" id="RU003357"/>
    </source>
</evidence>
<keyword evidence="10 11" id="KW-0998">Cell outer membrane</keyword>
<dbReference type="InterPro" id="IPR000531">
    <property type="entry name" value="Beta-barrel_TonB"/>
</dbReference>
<evidence type="ECO:0000313" key="16">
    <source>
        <dbReference type="Proteomes" id="UP000321199"/>
    </source>
</evidence>
<feature type="domain" description="TonB-dependent receptor plug" evidence="14">
    <location>
        <begin position="63"/>
        <end position="168"/>
    </location>
</feature>
<dbReference type="Gene3D" id="2.40.170.20">
    <property type="entry name" value="TonB-dependent receptor, beta-barrel domain"/>
    <property type="match status" value="1"/>
</dbReference>
<dbReference type="Pfam" id="PF00593">
    <property type="entry name" value="TonB_dep_Rec_b-barrel"/>
    <property type="match status" value="1"/>
</dbReference>
<dbReference type="KEGG" id="cof:FOZ74_07235"/>
<evidence type="ECO:0000256" key="10">
    <source>
        <dbReference type="ARBA" id="ARBA00023237"/>
    </source>
</evidence>
<feature type="domain" description="TonB-dependent receptor-like beta-barrel" evidence="13">
    <location>
        <begin position="226"/>
        <end position="648"/>
    </location>
</feature>
<evidence type="ECO:0000256" key="9">
    <source>
        <dbReference type="ARBA" id="ARBA00023170"/>
    </source>
</evidence>
<keyword evidence="6" id="KW-0732">Signal</keyword>
<dbReference type="EMBL" id="CP042344">
    <property type="protein sequence ID" value="QEA12835.1"/>
    <property type="molecule type" value="Genomic_DNA"/>
</dbReference>
<dbReference type="InterPro" id="IPR036942">
    <property type="entry name" value="Beta-barrel_TonB_sf"/>
</dbReference>
<dbReference type="RefSeq" id="WP_146912428.1">
    <property type="nucleotide sequence ID" value="NZ_CP042344.1"/>
</dbReference>
<keyword evidence="8 11" id="KW-0472">Membrane</keyword>
<dbReference type="GO" id="GO:0009279">
    <property type="term" value="C:cell outer membrane"/>
    <property type="evidence" value="ECO:0007669"/>
    <property type="project" value="UniProtKB-SubCell"/>
</dbReference>
<evidence type="ECO:0000256" key="8">
    <source>
        <dbReference type="ARBA" id="ARBA00023136"/>
    </source>
</evidence>
<dbReference type="OrthoDB" id="183532at2"/>
<evidence type="ECO:0000256" key="3">
    <source>
        <dbReference type="ARBA" id="ARBA00022448"/>
    </source>
</evidence>
<keyword evidence="3 11" id="KW-0813">Transport</keyword>
<comment type="similarity">
    <text evidence="2 11 12">Belongs to the TonB-dependent receptor family.</text>
</comment>
<keyword evidence="4 11" id="KW-1134">Transmembrane beta strand</keyword>
<dbReference type="InterPro" id="IPR039426">
    <property type="entry name" value="TonB-dep_rcpt-like"/>
</dbReference>
<dbReference type="SUPFAM" id="SSF56935">
    <property type="entry name" value="Porins"/>
    <property type="match status" value="1"/>
</dbReference>
<accession>A0A5B8RX76</accession>
<dbReference type="AlphaFoldDB" id="A0A5B8RX76"/>
<dbReference type="GO" id="GO:0015344">
    <property type="term" value="F:siderophore uptake transmembrane transporter activity"/>
    <property type="evidence" value="ECO:0007669"/>
    <property type="project" value="TreeGrafter"/>
</dbReference>
<evidence type="ECO:0000259" key="14">
    <source>
        <dbReference type="Pfam" id="PF07715"/>
    </source>
</evidence>
<evidence type="ECO:0000256" key="7">
    <source>
        <dbReference type="ARBA" id="ARBA00023077"/>
    </source>
</evidence>
<keyword evidence="9 15" id="KW-0675">Receptor</keyword>
<dbReference type="Pfam" id="PF07715">
    <property type="entry name" value="Plug"/>
    <property type="match status" value="1"/>
</dbReference>
<evidence type="ECO:0000256" key="2">
    <source>
        <dbReference type="ARBA" id="ARBA00009810"/>
    </source>
</evidence>
<evidence type="ECO:0000259" key="13">
    <source>
        <dbReference type="Pfam" id="PF00593"/>
    </source>
</evidence>
<dbReference type="PANTHER" id="PTHR30069:SF29">
    <property type="entry name" value="HEMOGLOBIN AND HEMOGLOBIN-HAPTOGLOBIN-BINDING PROTEIN 1-RELATED"/>
    <property type="match status" value="1"/>
</dbReference>
<evidence type="ECO:0000256" key="4">
    <source>
        <dbReference type="ARBA" id="ARBA00022452"/>
    </source>
</evidence>
<dbReference type="Proteomes" id="UP000321199">
    <property type="component" value="Chromosome"/>
</dbReference>
<evidence type="ECO:0000256" key="1">
    <source>
        <dbReference type="ARBA" id="ARBA00004571"/>
    </source>
</evidence>
<dbReference type="CDD" id="cd01347">
    <property type="entry name" value="ligand_gated_channel"/>
    <property type="match status" value="1"/>
</dbReference>
<organism evidence="15 16">
    <name type="scientific">Comamonas flocculans</name>
    <dbReference type="NCBI Taxonomy" id="2597701"/>
    <lineage>
        <taxon>Bacteria</taxon>
        <taxon>Pseudomonadati</taxon>
        <taxon>Pseudomonadota</taxon>
        <taxon>Betaproteobacteria</taxon>
        <taxon>Burkholderiales</taxon>
        <taxon>Comamonadaceae</taxon>
        <taxon>Comamonas</taxon>
    </lineage>
</organism>
<evidence type="ECO:0000256" key="11">
    <source>
        <dbReference type="PROSITE-ProRule" id="PRU01360"/>
    </source>
</evidence>
<keyword evidence="16" id="KW-1185">Reference proteome</keyword>
<dbReference type="Gene3D" id="2.170.130.10">
    <property type="entry name" value="TonB-dependent receptor, plug domain"/>
    <property type="match status" value="1"/>
</dbReference>
<evidence type="ECO:0000256" key="5">
    <source>
        <dbReference type="ARBA" id="ARBA00022692"/>
    </source>
</evidence>
<dbReference type="InterPro" id="IPR012910">
    <property type="entry name" value="Plug_dom"/>
</dbReference>
<keyword evidence="5 11" id="KW-0812">Transmembrane</keyword>
<sequence length="681" mass="74498">MYPTELPASPVRPLDRHPAARLAVTLACAGACALAGAQQPPAPGAAPTLAPVVVTGTRSEKPLDETPIRTEVVDGAEIQRTHARTLKQALEDVPGLQLSEVHGKSGYEVSLQGLTSDQVLVLIDGLPITASTGSTVDLSQYLLTEVDHVEVVKGAASAQYGSSAMGGVINVITRPIAPGFSGEAVLDLGSHDGQNPSGRSLDPASRHARVRLDGGNVNWRYRLSGDVLHDAGFAIDPSAWARQGDAVRRGQLGARLEWLPAASTRLWLDASRYQENDSQRFNYFAPPNDVPQSKDEAITRNRLGWGGRWRGDGGLSAEVKGVSERYASDSDTYSNAFLQQSRQAAQRTDHVTAQVDLPAWRNQLWQFGLDLHRESLAQSADGSTELSGGRVRRASNELFAQNDILWSDTWELLLGLRGQHDSDFGAHFAPKASLRAKLWDGPDWKGALRASFGRGYRVPNLKERYFLFDHSALGYMVIGNPNLKPESSTSLQLGAQLSLRERLNLDVNLFDNRVSDLIQVDEANATSVNGITHFTYQNIARARTRGLEALATWRAHAGLRLRAGYTFTQTRNLDTGTELTRRPRQSLRLGLDWQPSPADTLSLRARYQSSELVDTASGGRSPAWTTLDLMFNHQLDRATTAFVGVNNLFNRQRNFGDPTDFGPLAGRFVYAGIRHEFGKTP</sequence>
<name>A0A5B8RX76_9BURK</name>
<comment type="subcellular location">
    <subcellularLocation>
        <location evidence="1 11">Cell outer membrane</location>
        <topology evidence="1 11">Multi-pass membrane protein</topology>
    </subcellularLocation>
</comment>
<dbReference type="PANTHER" id="PTHR30069">
    <property type="entry name" value="TONB-DEPENDENT OUTER MEMBRANE RECEPTOR"/>
    <property type="match status" value="1"/>
</dbReference>
<keyword evidence="7 12" id="KW-0798">TonB box</keyword>
<gene>
    <name evidence="15" type="ORF">FOZ74_07235</name>
</gene>
<dbReference type="GO" id="GO:0044718">
    <property type="term" value="P:siderophore transmembrane transport"/>
    <property type="evidence" value="ECO:0007669"/>
    <property type="project" value="TreeGrafter"/>
</dbReference>
<dbReference type="PROSITE" id="PS52016">
    <property type="entry name" value="TONB_DEPENDENT_REC_3"/>
    <property type="match status" value="1"/>
</dbReference>
<dbReference type="InterPro" id="IPR037066">
    <property type="entry name" value="Plug_dom_sf"/>
</dbReference>
<evidence type="ECO:0000313" key="15">
    <source>
        <dbReference type="EMBL" id="QEA12835.1"/>
    </source>
</evidence>
<protein>
    <submittedName>
        <fullName evidence="15">TonB-dependent receptor</fullName>
    </submittedName>
</protein>
<proteinExistence type="inferred from homology"/>
<evidence type="ECO:0000256" key="6">
    <source>
        <dbReference type="ARBA" id="ARBA00022729"/>
    </source>
</evidence>